<evidence type="ECO:0000256" key="1">
    <source>
        <dbReference type="SAM" id="MobiDB-lite"/>
    </source>
</evidence>
<dbReference type="Gramene" id="PRQ38700">
    <property type="protein sequence ID" value="PRQ38700"/>
    <property type="gene ID" value="RchiOBHm_Chr4g0416911"/>
</dbReference>
<organism evidence="2 3">
    <name type="scientific">Rosa chinensis</name>
    <name type="common">China rose</name>
    <dbReference type="NCBI Taxonomy" id="74649"/>
    <lineage>
        <taxon>Eukaryota</taxon>
        <taxon>Viridiplantae</taxon>
        <taxon>Streptophyta</taxon>
        <taxon>Embryophyta</taxon>
        <taxon>Tracheophyta</taxon>
        <taxon>Spermatophyta</taxon>
        <taxon>Magnoliopsida</taxon>
        <taxon>eudicotyledons</taxon>
        <taxon>Gunneridae</taxon>
        <taxon>Pentapetalae</taxon>
        <taxon>rosids</taxon>
        <taxon>fabids</taxon>
        <taxon>Rosales</taxon>
        <taxon>Rosaceae</taxon>
        <taxon>Rosoideae</taxon>
        <taxon>Rosoideae incertae sedis</taxon>
        <taxon>Rosa</taxon>
    </lineage>
</organism>
<comment type="caution">
    <text evidence="2">The sequence shown here is derived from an EMBL/GenBank/DDBJ whole genome shotgun (WGS) entry which is preliminary data.</text>
</comment>
<name>A0A2P6QWZ6_ROSCH</name>
<dbReference type="EMBL" id="PDCK01000042">
    <property type="protein sequence ID" value="PRQ38700.1"/>
    <property type="molecule type" value="Genomic_DNA"/>
</dbReference>
<dbReference type="Proteomes" id="UP000238479">
    <property type="component" value="Chromosome 4"/>
</dbReference>
<keyword evidence="3" id="KW-1185">Reference proteome</keyword>
<sequence>MIERSLGSSTRILDPVPRKGDPTETPPSGHLTTAHRCLSLPLLVADGSLGSDCPAGSSGKRIEAGRLRVFKLFFDEFWRLNDLHEVGKSLLASISTLCYGLFLKSIKF</sequence>
<accession>A0A2P6QWZ6</accession>
<evidence type="ECO:0000313" key="2">
    <source>
        <dbReference type="EMBL" id="PRQ38700.1"/>
    </source>
</evidence>
<feature type="region of interest" description="Disordered" evidence="1">
    <location>
        <begin position="1"/>
        <end position="32"/>
    </location>
</feature>
<proteinExistence type="predicted"/>
<reference evidence="2 3" key="1">
    <citation type="journal article" date="2018" name="Nat. Genet.">
        <title>The Rosa genome provides new insights in the design of modern roses.</title>
        <authorList>
            <person name="Bendahmane M."/>
        </authorList>
    </citation>
    <scope>NUCLEOTIDE SEQUENCE [LARGE SCALE GENOMIC DNA]</scope>
    <source>
        <strain evidence="3">cv. Old Blush</strain>
    </source>
</reference>
<dbReference type="AlphaFoldDB" id="A0A2P6QWZ6"/>
<protein>
    <submittedName>
        <fullName evidence="2">Uncharacterized protein</fullName>
    </submittedName>
</protein>
<gene>
    <name evidence="2" type="ORF">RchiOBHm_Chr4g0416911</name>
</gene>
<evidence type="ECO:0000313" key="3">
    <source>
        <dbReference type="Proteomes" id="UP000238479"/>
    </source>
</evidence>
<feature type="compositionally biased region" description="Polar residues" evidence="1">
    <location>
        <begin position="1"/>
        <end position="11"/>
    </location>
</feature>